<comment type="caution">
    <text evidence="2">The sequence shown here is derived from an EMBL/GenBank/DDBJ whole genome shotgun (WGS) entry which is preliminary data.</text>
</comment>
<evidence type="ECO:0000259" key="1">
    <source>
        <dbReference type="PROSITE" id="PS50943"/>
    </source>
</evidence>
<dbReference type="CDD" id="cd00093">
    <property type="entry name" value="HTH_XRE"/>
    <property type="match status" value="1"/>
</dbReference>
<gene>
    <name evidence="2" type="ORF">H7R52_15470</name>
</gene>
<accession>A0A923NHC3</accession>
<dbReference type="PROSITE" id="PS50943">
    <property type="entry name" value="HTH_CROC1"/>
    <property type="match status" value="1"/>
</dbReference>
<dbReference type="SUPFAM" id="SSF47413">
    <property type="entry name" value="lambda repressor-like DNA-binding domains"/>
    <property type="match status" value="1"/>
</dbReference>
<organism evidence="2 3">
    <name type="scientific">Weissella confusa</name>
    <name type="common">Lactobacillus confusus</name>
    <dbReference type="NCBI Taxonomy" id="1583"/>
    <lineage>
        <taxon>Bacteria</taxon>
        <taxon>Bacillati</taxon>
        <taxon>Bacillota</taxon>
        <taxon>Bacilli</taxon>
        <taxon>Lactobacillales</taxon>
        <taxon>Lactobacillaceae</taxon>
        <taxon>Weissella</taxon>
    </lineage>
</organism>
<dbReference type="SMART" id="SM00530">
    <property type="entry name" value="HTH_XRE"/>
    <property type="match status" value="1"/>
</dbReference>
<dbReference type="InterPro" id="IPR001387">
    <property type="entry name" value="Cro/C1-type_HTH"/>
</dbReference>
<protein>
    <submittedName>
        <fullName evidence="2">Helix-turn-helix transcriptional regulator</fullName>
    </submittedName>
</protein>
<reference evidence="2" key="1">
    <citation type="submission" date="2020-08" db="EMBL/GenBank/DDBJ databases">
        <title>Complete genome sequence of Weissella confusa strain FS54 provides insights into metabolic potential.</title>
        <authorList>
            <person name="Fhoula I."/>
            <person name="Najjari A."/>
            <person name="Lekired A."/>
            <person name="Bessrour-Aouam N."/>
            <person name="Jaballah S."/>
            <person name="Klibi N."/>
            <person name="Ouzari H.-I."/>
        </authorList>
    </citation>
    <scope>NUCLEOTIDE SEQUENCE</scope>
    <source>
        <strain evidence="2">FS54</strain>
    </source>
</reference>
<dbReference type="Pfam" id="PF01381">
    <property type="entry name" value="HTH_3"/>
    <property type="match status" value="1"/>
</dbReference>
<dbReference type="GO" id="GO:0003677">
    <property type="term" value="F:DNA binding"/>
    <property type="evidence" value="ECO:0007669"/>
    <property type="project" value="InterPro"/>
</dbReference>
<sequence length="608" mass="70733">MGLQNLAARINEIRAEKNITIDEIEAAGVSRSQYYRFIRGEASLTAVELWHIETLFSISFSELMEGVAEKPYQLNIGELAKMSDADLIHERERVIAAYDEQRFPLGMQVMRVINIILARRQGADCGDDVKALYDDFRRLKSFSLFEMRVTSLIGVDLTPKRFLTLYQKFIESVQVFRDYMPRSLFETSLMIHMTAIQLLIIKPKPRVPKVANVWLILTAIKNHPVQDSNVELLVLKRYGYLIATFLKTNSTVTEAMMATFLLAAREMGVETLEMNFVSVSLTDAWRKMQDKISQLHAQSLSPVDDVMYDQLSFKPISQTFGELIHQTVRDKEISINRLTVLGFSKSKMYRLYDDSQSLMVDDMLDLMRIGGLETGDLDSLLTMLPDKRLDVRYNLYGVQQHTLVETAEELRQKYAQSGHIRDLEGAYELETIVQFQHDTTWIASEDAKVHAKDVADLLRRIDEWHENEYRLVKIGLMDVTEPEELGEWLRRIRHDGNAANHTRVYTDRLIDAVEFAIFRALFEGDWARVRTLVANAIDANPKREESSRYMAWRWRMASYEIYRRLSDNPVDAIRELYAYYTNYEVLLGPNTLVDRYISLFDNLWRQYR</sequence>
<dbReference type="EMBL" id="JACSZT010000020">
    <property type="protein sequence ID" value="MBC6499524.1"/>
    <property type="molecule type" value="Genomic_DNA"/>
</dbReference>
<dbReference type="Gene3D" id="1.10.260.40">
    <property type="entry name" value="lambda repressor-like DNA-binding domains"/>
    <property type="match status" value="1"/>
</dbReference>
<dbReference type="RefSeq" id="WP_195766021.1">
    <property type="nucleotide sequence ID" value="NZ_JACACM010000001.1"/>
</dbReference>
<dbReference type="Proteomes" id="UP000650485">
    <property type="component" value="Unassembled WGS sequence"/>
</dbReference>
<dbReference type="InterPro" id="IPR010982">
    <property type="entry name" value="Lambda_DNA-bd_dom_sf"/>
</dbReference>
<name>A0A923NHC3_WEICO</name>
<dbReference type="AlphaFoldDB" id="A0A923NHC3"/>
<proteinExistence type="predicted"/>
<evidence type="ECO:0000313" key="2">
    <source>
        <dbReference type="EMBL" id="MBC6499524.1"/>
    </source>
</evidence>
<feature type="domain" description="HTH cro/C1-type" evidence="1">
    <location>
        <begin position="10"/>
        <end position="63"/>
    </location>
</feature>
<evidence type="ECO:0000313" key="3">
    <source>
        <dbReference type="Proteomes" id="UP000650485"/>
    </source>
</evidence>